<evidence type="ECO:0000256" key="3">
    <source>
        <dbReference type="PROSITE-ProRule" id="PRU00221"/>
    </source>
</evidence>
<sequence length="797" mass="88002">MTRIMQDVLGPPENSSDNRGRRRRSQRVPRENELQHSPVDSGYGSGNADEVATPVRTQETLPLFQGSRPSEDSEGQSDKENSVCNEKIRLRLPIKGRCFSSPEPVSKSNLYGVLCGHSPGRSENANHRAKRCIASHSHTPNRFVPLRNKGSSSAEKYRMTREAHTLSPSERLLRRGIASSDPFLAPGRRPDHDNTDDTSNNMPLLAQLQLQDTNSDALPHINGRQASRGAVWTVGGLAPRENSIDDGRGHFVRSGTHAQVFTMPLCKRRSHSQDELGRYHDCVASALSIDRARRILDFDRRATSPRSTRSRRPNWWSASETTRWNGTEWVNGKERKSQAQSTTREDSRILGAPHLRDDFYCSTLAYSATCQTLAVGLGNDLYTWNASLGSRPTNRSLDHGAWITSVSFSSAEGGRSIMAIGRANGALVLQSTHDTLPRFEVRQPYGVSCLSWRPKCTKRPSKHPLNPGVSVQTEDLLLGDETGTVYYYVVEWPSGWEVTRDTWPGAMLLVAKISIHDQQIYGLAWSPDGNYFASKGNDDICCLFDIEDVLGDEPSTEPPFGPWGPSRTIQWTSATLHEGFENSASRDRENAGYVRNMTSTTDDAEIRAVRTTVGGLRTLWPGSERHSVKAIAFCPWVSGLIATGGGLRDKCIHFFHTGTGAALATIAVSAQVTSLIWSTTRREIAATFGYSHPEHPFRVAIFSWPDCTQIAAIPYNQGLRALCAIPYPPCTPDGRVVPLSRASQVGCLVVAASDKSVKFHEVWPKERKSTTGGPGTLARSDILEYLEGIDKEGDVIR</sequence>
<dbReference type="STRING" id="857340.A0A086T4Q5"/>
<evidence type="ECO:0000256" key="1">
    <source>
        <dbReference type="ARBA" id="ARBA00022574"/>
    </source>
</evidence>
<dbReference type="HOGENOM" id="CLU_014831_3_0_1"/>
<dbReference type="OrthoDB" id="10263272at2759"/>
<dbReference type="InterPro" id="IPR015943">
    <property type="entry name" value="WD40/YVTN_repeat-like_dom_sf"/>
</dbReference>
<keyword evidence="1 3" id="KW-0853">WD repeat</keyword>
<dbReference type="GO" id="GO:0010997">
    <property type="term" value="F:anaphase-promoting complex binding"/>
    <property type="evidence" value="ECO:0007669"/>
    <property type="project" value="InterPro"/>
</dbReference>
<dbReference type="InterPro" id="IPR036322">
    <property type="entry name" value="WD40_repeat_dom_sf"/>
</dbReference>
<evidence type="ECO:0000256" key="4">
    <source>
        <dbReference type="SAM" id="MobiDB-lite"/>
    </source>
</evidence>
<keyword evidence="6" id="KW-1185">Reference proteome</keyword>
<evidence type="ECO:0000313" key="5">
    <source>
        <dbReference type="EMBL" id="KFH44337.1"/>
    </source>
</evidence>
<gene>
    <name evidence="5" type="ORF">ACRE_048710</name>
</gene>
<dbReference type="Gene3D" id="2.130.10.10">
    <property type="entry name" value="YVTN repeat-like/Quinoprotein amine dehydrogenase"/>
    <property type="match status" value="2"/>
</dbReference>
<organism evidence="5 6">
    <name type="scientific">Hapsidospora chrysogenum (strain ATCC 11550 / CBS 779.69 / DSM 880 / IAM 14645 / JCM 23072 / IMI 49137)</name>
    <name type="common">Acremonium chrysogenum</name>
    <dbReference type="NCBI Taxonomy" id="857340"/>
    <lineage>
        <taxon>Eukaryota</taxon>
        <taxon>Fungi</taxon>
        <taxon>Dikarya</taxon>
        <taxon>Ascomycota</taxon>
        <taxon>Pezizomycotina</taxon>
        <taxon>Sordariomycetes</taxon>
        <taxon>Hypocreomycetidae</taxon>
        <taxon>Hypocreales</taxon>
        <taxon>Bionectriaceae</taxon>
        <taxon>Hapsidospora</taxon>
    </lineage>
</organism>
<reference evidence="6" key="1">
    <citation type="journal article" date="2014" name="Genome Announc.">
        <title>Genome sequence and annotation of Acremonium chrysogenum, producer of the beta-lactam antibiotic cephalosporin C.</title>
        <authorList>
            <person name="Terfehr D."/>
            <person name="Dahlmann T.A."/>
            <person name="Specht T."/>
            <person name="Zadra I."/>
            <person name="Kuernsteiner H."/>
            <person name="Kueck U."/>
        </authorList>
    </citation>
    <scope>NUCLEOTIDE SEQUENCE [LARGE SCALE GENOMIC DNA]</scope>
    <source>
        <strain evidence="6">ATCC 11550 / CBS 779.69 / DSM 880 / IAM 14645 / JCM 23072 / IMI 49137</strain>
    </source>
</reference>
<dbReference type="InterPro" id="IPR033010">
    <property type="entry name" value="Cdc20/Fizzy"/>
</dbReference>
<dbReference type="SMART" id="SM00320">
    <property type="entry name" value="WD40"/>
    <property type="match status" value="2"/>
</dbReference>
<dbReference type="PANTHER" id="PTHR19918:SF5">
    <property type="entry name" value="MEIOSIS-SPECIFIC APC_C ACTIVATOR PROTEIN AMA1"/>
    <property type="match status" value="1"/>
</dbReference>
<name>A0A086T4Q5_HAPC1</name>
<dbReference type="EMBL" id="JPKY01000050">
    <property type="protein sequence ID" value="KFH44337.1"/>
    <property type="molecule type" value="Genomic_DNA"/>
</dbReference>
<dbReference type="InterPro" id="IPR001680">
    <property type="entry name" value="WD40_rpt"/>
</dbReference>
<dbReference type="Proteomes" id="UP000029964">
    <property type="component" value="Unassembled WGS sequence"/>
</dbReference>
<dbReference type="GO" id="GO:0005680">
    <property type="term" value="C:anaphase-promoting complex"/>
    <property type="evidence" value="ECO:0007669"/>
    <property type="project" value="TreeGrafter"/>
</dbReference>
<dbReference type="PROSITE" id="PS50082">
    <property type="entry name" value="WD_REPEATS_2"/>
    <property type="match status" value="1"/>
</dbReference>
<protein>
    <submittedName>
        <fullName evidence="5">Meiosis-specific APC/C activator protein-like protein</fullName>
    </submittedName>
</protein>
<dbReference type="PANTHER" id="PTHR19918">
    <property type="entry name" value="CELL DIVISION CYCLE 20 CDC20 FIZZY -RELATED"/>
    <property type="match status" value="1"/>
</dbReference>
<accession>A0A086T4Q5</accession>
<dbReference type="SUPFAM" id="SSF50978">
    <property type="entry name" value="WD40 repeat-like"/>
    <property type="match status" value="1"/>
</dbReference>
<dbReference type="GO" id="GO:1905786">
    <property type="term" value="P:positive regulation of anaphase-promoting complex-dependent catabolic process"/>
    <property type="evidence" value="ECO:0007669"/>
    <property type="project" value="TreeGrafter"/>
</dbReference>
<dbReference type="GO" id="GO:0031145">
    <property type="term" value="P:anaphase-promoting complex-dependent catabolic process"/>
    <property type="evidence" value="ECO:0007669"/>
    <property type="project" value="TreeGrafter"/>
</dbReference>
<feature type="repeat" description="WD" evidence="3">
    <location>
        <begin position="513"/>
        <end position="547"/>
    </location>
</feature>
<feature type="region of interest" description="Disordered" evidence="4">
    <location>
        <begin position="179"/>
        <end position="199"/>
    </location>
</feature>
<feature type="region of interest" description="Disordered" evidence="4">
    <location>
        <begin position="1"/>
        <end position="84"/>
    </location>
</feature>
<keyword evidence="2" id="KW-0677">Repeat</keyword>
<evidence type="ECO:0000256" key="2">
    <source>
        <dbReference type="ARBA" id="ARBA00022737"/>
    </source>
</evidence>
<dbReference type="AlphaFoldDB" id="A0A086T4Q5"/>
<proteinExistence type="predicted"/>
<evidence type="ECO:0000313" key="6">
    <source>
        <dbReference type="Proteomes" id="UP000029964"/>
    </source>
</evidence>
<comment type="caution">
    <text evidence="5">The sequence shown here is derived from an EMBL/GenBank/DDBJ whole genome shotgun (WGS) entry which is preliminary data.</text>
</comment>
<feature type="compositionally biased region" description="Basic and acidic residues" evidence="4">
    <location>
        <begin position="155"/>
        <end position="164"/>
    </location>
</feature>
<dbReference type="GO" id="GO:1990757">
    <property type="term" value="F:ubiquitin ligase activator activity"/>
    <property type="evidence" value="ECO:0007669"/>
    <property type="project" value="TreeGrafter"/>
</dbReference>
<feature type="region of interest" description="Disordered" evidence="4">
    <location>
        <begin position="140"/>
        <end position="167"/>
    </location>
</feature>